<keyword evidence="1" id="KW-0472">Membrane</keyword>
<evidence type="ECO:0000313" key="3">
    <source>
        <dbReference type="EnsemblPlants" id="OB0041G10080.1"/>
    </source>
</evidence>
<sequence>MLVLLVVKMVRIGSAQSEIQRMNNLEDGIFCLLVKCGIIFCFCIHIQCIYFIIIIFQKSWVFIPSI</sequence>
<dbReference type="Proteomes" id="UP000006038">
    <property type="component" value="Unassembled WGS sequence"/>
</dbReference>
<feature type="transmembrane region" description="Helical" evidence="1">
    <location>
        <begin position="27"/>
        <end position="56"/>
    </location>
</feature>
<dbReference type="EnsemblPlants" id="OB0041G10080.1">
    <property type="protein sequence ID" value="OB0041G10080.1"/>
    <property type="gene ID" value="OB0041G10080"/>
</dbReference>
<evidence type="ECO:0000256" key="2">
    <source>
        <dbReference type="SAM" id="SignalP"/>
    </source>
</evidence>
<feature type="signal peptide" evidence="2">
    <location>
        <begin position="1"/>
        <end position="17"/>
    </location>
</feature>
<keyword evidence="4" id="KW-1185">Reference proteome</keyword>
<keyword evidence="1" id="KW-1133">Transmembrane helix</keyword>
<evidence type="ECO:0000313" key="4">
    <source>
        <dbReference type="Proteomes" id="UP000006038"/>
    </source>
</evidence>
<feature type="chain" id="PRO_5003773066" evidence="2">
    <location>
        <begin position="18"/>
        <end position="66"/>
    </location>
</feature>
<dbReference type="AlphaFoldDB" id="J3KU52"/>
<organism evidence="3">
    <name type="scientific">Oryza brachyantha</name>
    <name type="common">malo sina</name>
    <dbReference type="NCBI Taxonomy" id="4533"/>
    <lineage>
        <taxon>Eukaryota</taxon>
        <taxon>Viridiplantae</taxon>
        <taxon>Streptophyta</taxon>
        <taxon>Embryophyta</taxon>
        <taxon>Tracheophyta</taxon>
        <taxon>Spermatophyta</taxon>
        <taxon>Magnoliopsida</taxon>
        <taxon>Liliopsida</taxon>
        <taxon>Poales</taxon>
        <taxon>Poaceae</taxon>
        <taxon>BOP clade</taxon>
        <taxon>Oryzoideae</taxon>
        <taxon>Oryzeae</taxon>
        <taxon>Oryzinae</taxon>
        <taxon>Oryza</taxon>
    </lineage>
</organism>
<name>J3KU52_ORYBR</name>
<accession>J3KU52</accession>
<keyword evidence="1" id="KW-0812">Transmembrane</keyword>
<keyword evidence="2" id="KW-0732">Signal</keyword>
<reference evidence="3" key="1">
    <citation type="submission" date="2015-06" db="UniProtKB">
        <authorList>
            <consortium name="EnsemblPlants"/>
        </authorList>
    </citation>
    <scope>IDENTIFICATION</scope>
</reference>
<dbReference type="Gramene" id="OB0041G10080.1">
    <property type="protein sequence ID" value="OB0041G10080.1"/>
    <property type="gene ID" value="OB0041G10080"/>
</dbReference>
<proteinExistence type="predicted"/>
<evidence type="ECO:0000256" key="1">
    <source>
        <dbReference type="SAM" id="Phobius"/>
    </source>
</evidence>
<protein>
    <submittedName>
        <fullName evidence="3">Uncharacterized protein</fullName>
    </submittedName>
</protein>
<dbReference type="HOGENOM" id="CLU_2835272_0_0_1"/>